<dbReference type="GO" id="GO:0006417">
    <property type="term" value="P:regulation of translation"/>
    <property type="evidence" value="ECO:0007669"/>
    <property type="project" value="UniProtKB-KW"/>
</dbReference>
<dbReference type="InterPro" id="IPR025733">
    <property type="entry name" value="PAPs_C"/>
</dbReference>
<accession>A0A0E0R4B3</accession>
<dbReference type="PROSITE" id="PS51366">
    <property type="entry name" value="MI"/>
    <property type="match status" value="1"/>
</dbReference>
<dbReference type="InterPro" id="IPR003891">
    <property type="entry name" value="Initiation_fac_eIF4g_MI"/>
</dbReference>
<reference evidence="15" key="1">
    <citation type="submission" date="2013-06" db="EMBL/GenBank/DDBJ databases">
        <authorList>
            <person name="Zhao Q."/>
        </authorList>
    </citation>
    <scope>NUCLEOTIDE SEQUENCE</scope>
    <source>
        <strain evidence="15">cv. W1943</strain>
    </source>
</reference>
<dbReference type="STRING" id="4529.A0A0E0R4B3"/>
<dbReference type="Pfam" id="PF14008">
    <property type="entry name" value="Metallophos_C"/>
    <property type="match status" value="1"/>
</dbReference>
<sequence length="1334" mass="149382">MTCNYALLSQVVSSSGLSPGWPPMMMATAAMAASSCDRGDTRKKLQITVVFLVRTLLLACIIARGVLALIRVAFRVAVVAPARSLVAVAGAAFSAVNARCAWCLEQAALGRSCTGTVLGDAVVGAMASSWRLLLQGITSLVFLCARGADEYVRPPPSPLVLTAHGKPASHPQQVHISMVGEKNMRISWVTDDLNAPSVVEYGTSPGKYTASATGDHTTYRYFLYKSGAIHHATIGPLEASTTYHYRCGKAGDEFTLRTPPARLPVEFVVVGDLGQTKWTASTLSHIGGGGGDYDVLLLPGDLSYADTQQPLWDTFGRLVQPLASARPWMVTEGNHEIEALPVVGIAPFAAYNARWRMPREESGSPSNLYYSFDAAGGAAHVVMLGSYAEFEEGSPQRAWLERDLAGVDRRRTPWLLALVHAPWYNTNEAHQGEGERMRRAMESLLYEARVDVVFAGHVHAYERFTRIYDNEADSRGPMYITIGDGGNREGLALKFIKGHKSAHLSEFREASFGHGRLRILNETSAVWTWHRNDDQFATVRDEVWLHSLAAGEPAATVASAAAAGGGHPADELKNGPDPNTSQYTITAAAGAHPLRLPPPSRAAPPSCCFRRNPGVRSAPELDSRRRRRDSDDESGERDLDTRRHRRRSPSSESCSSSGDDDRSRRHRHDESSRRRQRDQSHRRDRGGHDERRRRSPQRRKEPTPPPPLLPEMIPGRTGGIYIPPFRMAQMMREVEDKSSAEYQRLSWDALKKSINGLVNKVNATNVKNIVPELFAENLVRGRGLFCQSCIKSQMASPGFTDVFAALVAVVNTKFPEIGRLLLVRVVLQLKRAYKRNDKPQLLAATKFIAHLVIAHELVALELLTVLLENPTDDSVEVAVGFVKECGAMLQDLSPQGLHAIFERFRGILHEGEIDKRVQFLIEGLFAIRKAKFQGFPAIRPELDLVEQEDQFTHEISLEDELDPETNLNVFRGNPNFAEDEKAYENLKRSILGAESSDDEEGSDDSSDEDAEEESDDEEDEEQMEIRDQTETNLINLRRTIYLTIMSSVDFEEAGHKLLKIKLEPGQEMELCIMLLECCSQERTYLRYYGLLGQRFCMINKVYQDNFEKCFVQQYSMIHRLETNKLRNVAKFFAHLLGTDALPWHVLAYIRLTEEDTTSSSRIFIKILFQELSEHLGIRLLNERLNDPNMQDSFDSIFPKDHPKNTRFSINFFTSIGLGGITETLREYLKNMPRLIMQKQKPASSESDSSDSGSGSDSYSSESESSSDESDRKRNKRRKKAYWYWSNSKRLDEPNMQDYFFSIFPRDHPKNTSFSTNFFTSIGLGCITMTMSEIT</sequence>
<dbReference type="Gene3D" id="3.60.21.10">
    <property type="match status" value="1"/>
</dbReference>
<dbReference type="InterPro" id="IPR008963">
    <property type="entry name" value="Purple_acid_Pase-like_N"/>
</dbReference>
<dbReference type="GO" id="GO:0000398">
    <property type="term" value="P:mRNA splicing, via spliceosome"/>
    <property type="evidence" value="ECO:0007669"/>
    <property type="project" value="TreeGrafter"/>
</dbReference>
<dbReference type="HOGENOM" id="CLU_005926_0_0_1"/>
<dbReference type="Proteomes" id="UP000008022">
    <property type="component" value="Unassembled WGS sequence"/>
</dbReference>
<evidence type="ECO:0000256" key="3">
    <source>
        <dbReference type="ARBA" id="ARBA00008723"/>
    </source>
</evidence>
<dbReference type="Gene3D" id="1.25.40.180">
    <property type="match status" value="1"/>
</dbReference>
<dbReference type="OMA" id="RDEIWAP"/>
<dbReference type="CDD" id="cd00839">
    <property type="entry name" value="MPP_PAPs"/>
    <property type="match status" value="1"/>
</dbReference>
<feature type="region of interest" description="Disordered" evidence="11">
    <location>
        <begin position="1237"/>
        <end position="1272"/>
    </location>
</feature>
<comment type="similarity">
    <text evidence="2">Belongs to the CWC22 family.</text>
</comment>
<dbReference type="Pfam" id="PF00149">
    <property type="entry name" value="Metallophos"/>
    <property type="match status" value="1"/>
</dbReference>
<dbReference type="InterPro" id="IPR016024">
    <property type="entry name" value="ARM-type_fold"/>
</dbReference>
<keyword evidence="7" id="KW-0325">Glycoprotein</keyword>
<dbReference type="Gramene" id="ORUFI11G03220.1">
    <property type="protein sequence ID" value="ORUFI11G03220.1"/>
    <property type="gene ID" value="ORUFI11G03220"/>
</dbReference>
<keyword evidence="12" id="KW-0812">Transmembrane</keyword>
<dbReference type="InterPro" id="IPR015914">
    <property type="entry name" value="PAPs_N"/>
</dbReference>
<feature type="domain" description="MI" evidence="13">
    <location>
        <begin position="1035"/>
        <end position="1151"/>
    </location>
</feature>
<dbReference type="GO" id="GO:0003993">
    <property type="term" value="F:acid phosphatase activity"/>
    <property type="evidence" value="ECO:0007669"/>
    <property type="project" value="UniProtKB-EC"/>
</dbReference>
<dbReference type="PANTHER" id="PTHR18034:SF3">
    <property type="entry name" value="PRE-MRNA-SPLICING FACTOR CWC22 HOMOLOG"/>
    <property type="match status" value="1"/>
</dbReference>
<dbReference type="SUPFAM" id="SSF48371">
    <property type="entry name" value="ARM repeat"/>
    <property type="match status" value="1"/>
</dbReference>
<dbReference type="InterPro" id="IPR003890">
    <property type="entry name" value="MIF4G-like_typ-3"/>
</dbReference>
<dbReference type="SMART" id="SM00544">
    <property type="entry name" value="MA3"/>
    <property type="match status" value="1"/>
</dbReference>
<evidence type="ECO:0000256" key="5">
    <source>
        <dbReference type="ARBA" id="ARBA00022729"/>
    </source>
</evidence>
<evidence type="ECO:0000256" key="9">
    <source>
        <dbReference type="ARBA" id="ARBA00023242"/>
    </source>
</evidence>
<dbReference type="InterPro" id="IPR041792">
    <property type="entry name" value="MPP_PAP"/>
</dbReference>
<dbReference type="SMART" id="SM00543">
    <property type="entry name" value="MIF4G"/>
    <property type="match status" value="1"/>
</dbReference>
<dbReference type="InterPro" id="IPR050781">
    <property type="entry name" value="CWC22_splicing_factor"/>
</dbReference>
<keyword evidence="5" id="KW-0732">Signal</keyword>
<evidence type="ECO:0000256" key="8">
    <source>
        <dbReference type="ARBA" id="ARBA00023187"/>
    </source>
</evidence>
<evidence type="ECO:0000313" key="15">
    <source>
        <dbReference type="Proteomes" id="UP000008022"/>
    </source>
</evidence>
<dbReference type="Gene3D" id="2.60.40.380">
    <property type="entry name" value="Purple acid phosphatase-like, N-terminal"/>
    <property type="match status" value="1"/>
</dbReference>
<keyword evidence="6" id="KW-0810">Translation regulation</keyword>
<dbReference type="eggNOG" id="KOG1378">
    <property type="taxonomic scope" value="Eukaryota"/>
</dbReference>
<keyword evidence="8" id="KW-0508">mRNA splicing</keyword>
<dbReference type="EC" id="3.1.3.2" evidence="10"/>
<reference evidence="14" key="2">
    <citation type="submission" date="2015-06" db="UniProtKB">
        <authorList>
            <consortium name="EnsemblPlants"/>
        </authorList>
    </citation>
    <scope>IDENTIFICATION</scope>
</reference>
<dbReference type="FunFam" id="1.25.40.180:FF:000004">
    <property type="entry name" value="pre-mRNA-splicing factor CWC22 homolog"/>
    <property type="match status" value="1"/>
</dbReference>
<protein>
    <recommendedName>
        <fullName evidence="10">Purple acid phosphatase</fullName>
        <ecNumber evidence="10">3.1.3.2</ecNumber>
    </recommendedName>
</protein>
<organism evidence="14 15">
    <name type="scientific">Oryza rufipogon</name>
    <name type="common">Brownbeard rice</name>
    <name type="synonym">Asian wild rice</name>
    <dbReference type="NCBI Taxonomy" id="4529"/>
    <lineage>
        <taxon>Eukaryota</taxon>
        <taxon>Viridiplantae</taxon>
        <taxon>Streptophyta</taxon>
        <taxon>Embryophyta</taxon>
        <taxon>Tracheophyta</taxon>
        <taxon>Spermatophyta</taxon>
        <taxon>Magnoliopsida</taxon>
        <taxon>Liliopsida</taxon>
        <taxon>Poales</taxon>
        <taxon>Poaceae</taxon>
        <taxon>BOP clade</taxon>
        <taxon>Oryzoideae</taxon>
        <taxon>Oryzeae</taxon>
        <taxon>Oryzinae</taxon>
        <taxon>Oryza</taxon>
    </lineage>
</organism>
<dbReference type="SUPFAM" id="SSF49363">
    <property type="entry name" value="Purple acid phosphatase, N-terminal domain"/>
    <property type="match status" value="1"/>
</dbReference>
<feature type="compositionally biased region" description="Low complexity" evidence="11">
    <location>
        <begin position="1243"/>
        <end position="1263"/>
    </location>
</feature>
<feature type="compositionally biased region" description="Acidic residues" evidence="11">
    <location>
        <begin position="995"/>
        <end position="1022"/>
    </location>
</feature>
<keyword evidence="12" id="KW-0472">Membrane</keyword>
<keyword evidence="10" id="KW-0378">Hydrolase</keyword>
<evidence type="ECO:0000256" key="11">
    <source>
        <dbReference type="SAM" id="MobiDB-lite"/>
    </source>
</evidence>
<dbReference type="InterPro" id="IPR029052">
    <property type="entry name" value="Metallo-depent_PP-like"/>
</dbReference>
<evidence type="ECO:0000256" key="6">
    <source>
        <dbReference type="ARBA" id="ARBA00022845"/>
    </source>
</evidence>
<dbReference type="GO" id="GO:0046872">
    <property type="term" value="F:metal ion binding"/>
    <property type="evidence" value="ECO:0007669"/>
    <property type="project" value="InterPro"/>
</dbReference>
<proteinExistence type="inferred from homology"/>
<evidence type="ECO:0000256" key="10">
    <source>
        <dbReference type="RuleBase" id="RU361203"/>
    </source>
</evidence>
<keyword evidence="4" id="KW-0507">mRNA processing</keyword>
<dbReference type="PANTHER" id="PTHR18034">
    <property type="entry name" value="CELL CYCLE CONTROL PROTEIN CWF22-RELATED"/>
    <property type="match status" value="1"/>
</dbReference>
<evidence type="ECO:0000256" key="7">
    <source>
        <dbReference type="ARBA" id="ARBA00023180"/>
    </source>
</evidence>
<dbReference type="GO" id="GO:0003723">
    <property type="term" value="F:RNA binding"/>
    <property type="evidence" value="ECO:0007669"/>
    <property type="project" value="InterPro"/>
</dbReference>
<evidence type="ECO:0000256" key="2">
    <source>
        <dbReference type="ARBA" id="ARBA00006856"/>
    </source>
</evidence>
<evidence type="ECO:0000313" key="14">
    <source>
        <dbReference type="EnsemblPlants" id="ORUFI11G03220.1"/>
    </source>
</evidence>
<dbReference type="SUPFAM" id="SSF56300">
    <property type="entry name" value="Metallo-dependent phosphatases"/>
    <property type="match status" value="1"/>
</dbReference>
<comment type="catalytic activity">
    <reaction evidence="10">
        <text>a phosphate monoester + H2O = an alcohol + phosphate</text>
        <dbReference type="Rhea" id="RHEA:15017"/>
        <dbReference type="ChEBI" id="CHEBI:15377"/>
        <dbReference type="ChEBI" id="CHEBI:30879"/>
        <dbReference type="ChEBI" id="CHEBI:43474"/>
        <dbReference type="ChEBI" id="CHEBI:67140"/>
        <dbReference type="EC" id="3.1.3.2"/>
    </reaction>
</comment>
<dbReference type="Pfam" id="PF02847">
    <property type="entry name" value="MA3"/>
    <property type="match status" value="1"/>
</dbReference>
<evidence type="ECO:0000259" key="13">
    <source>
        <dbReference type="PROSITE" id="PS51366"/>
    </source>
</evidence>
<dbReference type="InterPro" id="IPR004843">
    <property type="entry name" value="Calcineurin-like_PHP"/>
</dbReference>
<comment type="subcellular location">
    <subcellularLocation>
        <location evidence="1">Nucleus</location>
    </subcellularLocation>
</comment>
<keyword evidence="15" id="KW-1185">Reference proteome</keyword>
<evidence type="ECO:0000256" key="4">
    <source>
        <dbReference type="ARBA" id="ARBA00022664"/>
    </source>
</evidence>
<dbReference type="GO" id="GO:0071013">
    <property type="term" value="C:catalytic step 2 spliceosome"/>
    <property type="evidence" value="ECO:0007669"/>
    <property type="project" value="TreeGrafter"/>
</dbReference>
<feature type="region of interest" description="Disordered" evidence="11">
    <location>
        <begin position="992"/>
        <end position="1029"/>
    </location>
</feature>
<evidence type="ECO:0000256" key="1">
    <source>
        <dbReference type="ARBA" id="ARBA00004123"/>
    </source>
</evidence>
<name>A0A0E0R4B3_ORYRU</name>
<dbReference type="EnsemblPlants" id="ORUFI11G03220.1">
    <property type="protein sequence ID" value="ORUFI11G03220.1"/>
    <property type="gene ID" value="ORUFI11G03220"/>
</dbReference>
<feature type="region of interest" description="Disordered" evidence="11">
    <location>
        <begin position="559"/>
        <end position="715"/>
    </location>
</feature>
<keyword evidence="9" id="KW-0539">Nucleus</keyword>
<feature type="compositionally biased region" description="Basic and acidic residues" evidence="11">
    <location>
        <begin position="659"/>
        <end position="702"/>
    </location>
</feature>
<dbReference type="eggNOG" id="KOG2140">
    <property type="taxonomic scope" value="Eukaryota"/>
</dbReference>
<evidence type="ECO:0000256" key="12">
    <source>
        <dbReference type="SAM" id="Phobius"/>
    </source>
</evidence>
<keyword evidence="12" id="KW-1133">Transmembrane helix</keyword>
<feature type="transmembrane region" description="Helical" evidence="12">
    <location>
        <begin position="48"/>
        <end position="69"/>
    </location>
</feature>
<comment type="similarity">
    <text evidence="3 10">Belongs to the metallophosphoesterase superfamily. Purple acid phosphatase family.</text>
</comment>
<dbReference type="Pfam" id="PF16656">
    <property type="entry name" value="Pur_ac_phosph_N"/>
    <property type="match status" value="1"/>
</dbReference>